<sequence>MEPDIIAYLYPHNDNKKWASNAIEANPRHMPPRLQPAEDRYSRGERESTEPLETQGASALDHLPYLVVRLSDVPRTDKGLLFGSNSHCDVVLRVRGISNVHFSLTFDEFNRPIVKDLNSLRGTEVTYHGEGEGVRRDFQWIVAYIDKLNRFKQGIATAEDLLDDLGLLNPPTRPCIGAHTPGTREICLRKKLGEGSYSVVTYL</sequence>
<accession>A0ABR1I874</accession>
<evidence type="ECO:0000259" key="2">
    <source>
        <dbReference type="PROSITE" id="PS50006"/>
    </source>
</evidence>
<feature type="domain" description="FHA" evidence="2">
    <location>
        <begin position="80"/>
        <end position="126"/>
    </location>
</feature>
<dbReference type="InterPro" id="IPR008984">
    <property type="entry name" value="SMAD_FHA_dom_sf"/>
</dbReference>
<evidence type="ECO:0000313" key="4">
    <source>
        <dbReference type="Proteomes" id="UP001498421"/>
    </source>
</evidence>
<organism evidence="3 4">
    <name type="scientific">Neonectria magnoliae</name>
    <dbReference type="NCBI Taxonomy" id="2732573"/>
    <lineage>
        <taxon>Eukaryota</taxon>
        <taxon>Fungi</taxon>
        <taxon>Dikarya</taxon>
        <taxon>Ascomycota</taxon>
        <taxon>Pezizomycotina</taxon>
        <taxon>Sordariomycetes</taxon>
        <taxon>Hypocreomycetidae</taxon>
        <taxon>Hypocreales</taxon>
        <taxon>Nectriaceae</taxon>
        <taxon>Neonectria</taxon>
    </lineage>
</organism>
<dbReference type="Pfam" id="PF00498">
    <property type="entry name" value="FHA"/>
    <property type="match status" value="1"/>
</dbReference>
<dbReference type="Gene3D" id="2.60.200.20">
    <property type="match status" value="1"/>
</dbReference>
<feature type="compositionally biased region" description="Basic and acidic residues" evidence="1">
    <location>
        <begin position="36"/>
        <end position="49"/>
    </location>
</feature>
<evidence type="ECO:0000313" key="3">
    <source>
        <dbReference type="EMBL" id="KAK7429750.1"/>
    </source>
</evidence>
<reference evidence="3 4" key="1">
    <citation type="journal article" date="2025" name="Microbiol. Resour. Announc.">
        <title>Draft genome sequences for Neonectria magnoliae and Neonectria punicea, canker pathogens of Liriodendron tulipifera and Acer saccharum in West Virginia.</title>
        <authorList>
            <person name="Petronek H.M."/>
            <person name="Kasson M.T."/>
            <person name="Metheny A.M."/>
            <person name="Stauder C.M."/>
            <person name="Lovett B."/>
            <person name="Lynch S.C."/>
            <person name="Garnas J.R."/>
            <person name="Kasson L.R."/>
            <person name="Stajich J.E."/>
        </authorList>
    </citation>
    <scope>NUCLEOTIDE SEQUENCE [LARGE SCALE GENOMIC DNA]</scope>
    <source>
        <strain evidence="3 4">NRRL 64651</strain>
    </source>
</reference>
<dbReference type="EMBL" id="JAZAVK010000026">
    <property type="protein sequence ID" value="KAK7429750.1"/>
    <property type="molecule type" value="Genomic_DNA"/>
</dbReference>
<gene>
    <name evidence="3" type="ORF">QQZ08_003776</name>
</gene>
<keyword evidence="4" id="KW-1185">Reference proteome</keyword>
<dbReference type="SUPFAM" id="SSF49879">
    <property type="entry name" value="SMAD/FHA domain"/>
    <property type="match status" value="1"/>
</dbReference>
<evidence type="ECO:0000256" key="1">
    <source>
        <dbReference type="SAM" id="MobiDB-lite"/>
    </source>
</evidence>
<comment type="caution">
    <text evidence="3">The sequence shown here is derived from an EMBL/GenBank/DDBJ whole genome shotgun (WGS) entry which is preliminary data.</text>
</comment>
<proteinExistence type="predicted"/>
<protein>
    <recommendedName>
        <fullName evidence="2">FHA domain-containing protein</fullName>
    </recommendedName>
</protein>
<dbReference type="InterPro" id="IPR000253">
    <property type="entry name" value="FHA_dom"/>
</dbReference>
<feature type="region of interest" description="Disordered" evidence="1">
    <location>
        <begin position="24"/>
        <end position="54"/>
    </location>
</feature>
<dbReference type="Proteomes" id="UP001498421">
    <property type="component" value="Unassembled WGS sequence"/>
</dbReference>
<name>A0ABR1I874_9HYPO</name>
<dbReference type="PROSITE" id="PS50006">
    <property type="entry name" value="FHA_DOMAIN"/>
    <property type="match status" value="1"/>
</dbReference>